<organism evidence="1 2">
    <name type="scientific">Globodera rostochiensis</name>
    <name type="common">Golden nematode worm</name>
    <name type="synonym">Heterodera rostochiensis</name>
    <dbReference type="NCBI Taxonomy" id="31243"/>
    <lineage>
        <taxon>Eukaryota</taxon>
        <taxon>Metazoa</taxon>
        <taxon>Ecdysozoa</taxon>
        <taxon>Nematoda</taxon>
        <taxon>Chromadorea</taxon>
        <taxon>Rhabditida</taxon>
        <taxon>Tylenchina</taxon>
        <taxon>Tylenchomorpha</taxon>
        <taxon>Tylenchoidea</taxon>
        <taxon>Heteroderidae</taxon>
        <taxon>Heteroderinae</taxon>
        <taxon>Globodera</taxon>
    </lineage>
</organism>
<evidence type="ECO:0000313" key="1">
    <source>
        <dbReference type="Proteomes" id="UP000887572"/>
    </source>
</evidence>
<proteinExistence type="predicted"/>
<accession>A0A914HRM2</accession>
<name>A0A914HRM2_GLORO</name>
<dbReference type="WBParaSite" id="Gr19_v10_g4019.t1">
    <property type="protein sequence ID" value="Gr19_v10_g4019.t1"/>
    <property type="gene ID" value="Gr19_v10_g4019"/>
</dbReference>
<evidence type="ECO:0000313" key="2">
    <source>
        <dbReference type="WBParaSite" id="Gr19_v10_g4019.t1"/>
    </source>
</evidence>
<sequence length="355" mass="41266">MSDNPKEAEKQLKEIPICAYLLFEVFEFCGPFVLGLKVALISDRFDRLVDAHFESKEWSLGRLDIRRSINGKGAEIIKCIGHNVERRLPIPQEPFPDNVIGFEHLIISYIDRSVIEFLELLLPLSNSKGTILSIFTRDRRNRSWEIIWQQIWPLFKDNICCIFLFSSELDRLRRFSPTVLGDCPKLRMIDSDYLFPEFPADDSAGASSDRAVAKWLHTPRGDGLPKVLRSFFWSERMEGLKMAFFNSTDPVNFIILWHCSADIVPFELRNTLTGERLLFRHFEEDDWLLVRCPIERDENKWAKWEAEANYCQENIIRIDFKDIVDNFEVGGIGDGPSLHDAYAPFGTDFVNEEFD</sequence>
<reference evidence="2" key="1">
    <citation type="submission" date="2022-11" db="UniProtKB">
        <authorList>
            <consortium name="WormBaseParasite"/>
        </authorList>
    </citation>
    <scope>IDENTIFICATION</scope>
</reference>
<protein>
    <submittedName>
        <fullName evidence="2">F-box associated domain-containing protein</fullName>
    </submittedName>
</protein>
<dbReference type="AlphaFoldDB" id="A0A914HRM2"/>
<dbReference type="Proteomes" id="UP000887572">
    <property type="component" value="Unplaced"/>
</dbReference>
<keyword evidence="1" id="KW-1185">Reference proteome</keyword>